<keyword evidence="2" id="KW-1133">Transmembrane helix</keyword>
<dbReference type="InParanoid" id="A0A067PXU9"/>
<feature type="region of interest" description="Disordered" evidence="1">
    <location>
        <begin position="246"/>
        <end position="279"/>
    </location>
</feature>
<accession>A0A067PXU9</accession>
<dbReference type="HOGENOM" id="CLU_035509_15_3_1"/>
<evidence type="ECO:0000256" key="2">
    <source>
        <dbReference type="SAM" id="Phobius"/>
    </source>
</evidence>
<evidence type="ECO:0000313" key="4">
    <source>
        <dbReference type="Proteomes" id="UP000027265"/>
    </source>
</evidence>
<feature type="transmembrane region" description="Helical" evidence="2">
    <location>
        <begin position="168"/>
        <end position="193"/>
    </location>
</feature>
<gene>
    <name evidence="3" type="ORF">JAAARDRAFT_195316</name>
</gene>
<evidence type="ECO:0000313" key="3">
    <source>
        <dbReference type="EMBL" id="KDQ56102.1"/>
    </source>
</evidence>
<protein>
    <submittedName>
        <fullName evidence="3">Uncharacterized protein</fullName>
    </submittedName>
</protein>
<sequence length="279" mass="31852">MQNFDPVGLVQHLQLLRLGQLAATFATIYDHLILIDQEGYAWHYDRISSRAPASASKVIMQFRVYALYNRAKWVLALTFTFFIIQMATSLTLLAEYQKVHVIAIKLGIWTNCVLTNLPKDVVGTWISMMVFEGILFFLALYKTALHLLRLNHPWTRNGAVEVLVRDNILYFLIMFSIYCLTVTAWFILPIIWIEFLTTLNMTATCTLGCRLILNIREVSYQHEQCVNTEEIEFQLRQLADGIHRGDLSSGADPAESSARDRHDDGGYERGEGGSRQDVA</sequence>
<evidence type="ECO:0000256" key="1">
    <source>
        <dbReference type="SAM" id="MobiDB-lite"/>
    </source>
</evidence>
<feature type="transmembrane region" description="Helical" evidence="2">
    <location>
        <begin position="73"/>
        <end position="93"/>
    </location>
</feature>
<dbReference type="Proteomes" id="UP000027265">
    <property type="component" value="Unassembled WGS sequence"/>
</dbReference>
<keyword evidence="2" id="KW-0472">Membrane</keyword>
<keyword evidence="2" id="KW-0812">Transmembrane</keyword>
<organism evidence="3 4">
    <name type="scientific">Jaapia argillacea MUCL 33604</name>
    <dbReference type="NCBI Taxonomy" id="933084"/>
    <lineage>
        <taxon>Eukaryota</taxon>
        <taxon>Fungi</taxon>
        <taxon>Dikarya</taxon>
        <taxon>Basidiomycota</taxon>
        <taxon>Agaricomycotina</taxon>
        <taxon>Agaricomycetes</taxon>
        <taxon>Agaricomycetidae</taxon>
        <taxon>Jaapiales</taxon>
        <taxon>Jaapiaceae</taxon>
        <taxon>Jaapia</taxon>
    </lineage>
</organism>
<name>A0A067PXU9_9AGAM</name>
<feature type="transmembrane region" description="Helical" evidence="2">
    <location>
        <begin position="129"/>
        <end position="148"/>
    </location>
</feature>
<proteinExistence type="predicted"/>
<keyword evidence="4" id="KW-1185">Reference proteome</keyword>
<reference evidence="4" key="1">
    <citation type="journal article" date="2014" name="Proc. Natl. Acad. Sci. U.S.A.">
        <title>Extensive sampling of basidiomycete genomes demonstrates inadequacy of the white-rot/brown-rot paradigm for wood decay fungi.</title>
        <authorList>
            <person name="Riley R."/>
            <person name="Salamov A.A."/>
            <person name="Brown D.W."/>
            <person name="Nagy L.G."/>
            <person name="Floudas D."/>
            <person name="Held B.W."/>
            <person name="Levasseur A."/>
            <person name="Lombard V."/>
            <person name="Morin E."/>
            <person name="Otillar R."/>
            <person name="Lindquist E.A."/>
            <person name="Sun H."/>
            <person name="LaButti K.M."/>
            <person name="Schmutz J."/>
            <person name="Jabbour D."/>
            <person name="Luo H."/>
            <person name="Baker S.E."/>
            <person name="Pisabarro A.G."/>
            <person name="Walton J.D."/>
            <person name="Blanchette R.A."/>
            <person name="Henrissat B."/>
            <person name="Martin F."/>
            <person name="Cullen D."/>
            <person name="Hibbett D.S."/>
            <person name="Grigoriev I.V."/>
        </authorList>
    </citation>
    <scope>NUCLEOTIDE SEQUENCE [LARGE SCALE GENOMIC DNA]</scope>
    <source>
        <strain evidence="4">MUCL 33604</strain>
    </source>
</reference>
<dbReference type="EMBL" id="KL197723">
    <property type="protein sequence ID" value="KDQ56102.1"/>
    <property type="molecule type" value="Genomic_DNA"/>
</dbReference>
<feature type="compositionally biased region" description="Basic and acidic residues" evidence="1">
    <location>
        <begin position="257"/>
        <end position="279"/>
    </location>
</feature>
<dbReference type="AlphaFoldDB" id="A0A067PXU9"/>
<dbReference type="OrthoDB" id="3349377at2759"/>